<evidence type="ECO:0000313" key="3">
    <source>
        <dbReference type="Proteomes" id="UP000000240"/>
    </source>
</evidence>
<dbReference type="HOGENOM" id="CLU_3404170_0_0_9"/>
<dbReference type="Proteomes" id="UP000000240">
    <property type="component" value="Chromosome"/>
</dbReference>
<protein>
    <submittedName>
        <fullName evidence="2">Uncharacterized protein</fullName>
    </submittedName>
</protein>
<name>Q02YH1_LACLS</name>
<evidence type="ECO:0000313" key="2">
    <source>
        <dbReference type="EMBL" id="ABJ73001.1"/>
    </source>
</evidence>
<gene>
    <name evidence="2" type="ordered locus">LACR_1492</name>
</gene>
<dbReference type="EMBL" id="CP000425">
    <property type="protein sequence ID" value="ABJ73001.1"/>
    <property type="molecule type" value="Genomic_DNA"/>
</dbReference>
<proteinExistence type="predicted"/>
<accession>Q02YH1</accession>
<keyword evidence="1" id="KW-0812">Transmembrane</keyword>
<reference evidence="2 3" key="1">
    <citation type="journal article" date="2006" name="Proc. Natl. Acad. Sci. U.S.A.">
        <title>Comparative genomics of the lactic acid bacteria.</title>
        <authorList>
            <person name="Makarova K."/>
            <person name="Slesarev A."/>
            <person name="Wolf Y."/>
            <person name="Sorokin A."/>
            <person name="Mirkin B."/>
            <person name="Koonin E."/>
            <person name="Pavlov A."/>
            <person name="Pavlova N."/>
            <person name="Karamychev V."/>
            <person name="Polouchine N."/>
            <person name="Shakhova V."/>
            <person name="Grigoriev I."/>
            <person name="Lou Y."/>
            <person name="Rohksar D."/>
            <person name="Lucas S."/>
            <person name="Huang K."/>
            <person name="Goodstein D.M."/>
            <person name="Hawkins T."/>
            <person name="Plengvidhya V."/>
            <person name="Welker D."/>
            <person name="Hughes J."/>
            <person name="Goh Y."/>
            <person name="Benson A."/>
            <person name="Baldwin K."/>
            <person name="Lee J.H."/>
            <person name="Diaz-Muniz I."/>
            <person name="Dosti B."/>
            <person name="Smeianov V."/>
            <person name="Wechter W."/>
            <person name="Barabote R."/>
            <person name="Lorca G."/>
            <person name="Altermann E."/>
            <person name="Barrangou R."/>
            <person name="Ganesan B."/>
            <person name="Xie Y."/>
            <person name="Rawsthorne H."/>
            <person name="Tamir D."/>
            <person name="Parker C."/>
            <person name="Breidt F."/>
            <person name="Broadbent J."/>
            <person name="Hutkins R."/>
            <person name="O'Sullivan D."/>
            <person name="Steele J."/>
            <person name="Unlu G."/>
            <person name="Saier M."/>
            <person name="Klaenhammer T."/>
            <person name="Richardson P."/>
            <person name="Kozyavkin S."/>
            <person name="Weimer B."/>
            <person name="Mills D."/>
        </authorList>
    </citation>
    <scope>NUCLEOTIDE SEQUENCE [LARGE SCALE GENOMIC DNA]</scope>
    <source>
        <strain evidence="2 3">SK11</strain>
    </source>
</reference>
<sequence length="30" mass="3337">MASTSKKPMKISMVILAFIVSGAIVFYFKK</sequence>
<keyword evidence="1" id="KW-0472">Membrane</keyword>
<dbReference type="KEGG" id="llc:LACR_1492"/>
<dbReference type="AlphaFoldDB" id="Q02YH1"/>
<evidence type="ECO:0000256" key="1">
    <source>
        <dbReference type="SAM" id="Phobius"/>
    </source>
</evidence>
<organism evidence="2 3">
    <name type="scientific">Lactococcus lactis subsp. cremoris (strain SK11)</name>
    <dbReference type="NCBI Taxonomy" id="272622"/>
    <lineage>
        <taxon>Bacteria</taxon>
        <taxon>Bacillati</taxon>
        <taxon>Bacillota</taxon>
        <taxon>Bacilli</taxon>
        <taxon>Lactobacillales</taxon>
        <taxon>Streptococcaceae</taxon>
        <taxon>Lactococcus</taxon>
        <taxon>Lactococcus cremoris subsp. cremoris</taxon>
    </lineage>
</organism>
<keyword evidence="1" id="KW-1133">Transmembrane helix</keyword>
<feature type="transmembrane region" description="Helical" evidence="1">
    <location>
        <begin position="12"/>
        <end position="28"/>
    </location>
</feature>